<evidence type="ECO:0000256" key="3">
    <source>
        <dbReference type="ARBA" id="ARBA00022527"/>
    </source>
</evidence>
<evidence type="ECO:0000313" key="14">
    <source>
        <dbReference type="Proteomes" id="UP001179952"/>
    </source>
</evidence>
<comment type="catalytic activity">
    <reaction evidence="8">
        <text>L-threonyl-[protein] + ATP = O-phospho-L-threonyl-[protein] + ADP + H(+)</text>
        <dbReference type="Rhea" id="RHEA:46608"/>
        <dbReference type="Rhea" id="RHEA-COMP:11060"/>
        <dbReference type="Rhea" id="RHEA-COMP:11605"/>
        <dbReference type="ChEBI" id="CHEBI:15378"/>
        <dbReference type="ChEBI" id="CHEBI:30013"/>
        <dbReference type="ChEBI" id="CHEBI:30616"/>
        <dbReference type="ChEBI" id="CHEBI:61977"/>
        <dbReference type="ChEBI" id="CHEBI:456216"/>
        <dbReference type="EC" id="2.7.11.25"/>
    </reaction>
</comment>
<dbReference type="InterPro" id="IPR000719">
    <property type="entry name" value="Prot_kinase_dom"/>
</dbReference>
<evidence type="ECO:0000256" key="11">
    <source>
        <dbReference type="SAM" id="MobiDB-lite"/>
    </source>
</evidence>
<evidence type="ECO:0000256" key="6">
    <source>
        <dbReference type="ARBA" id="ARBA00022777"/>
    </source>
</evidence>
<organism evidence="13 14">
    <name type="scientific">Acorus gramineus</name>
    <name type="common">Dwarf sweet flag</name>
    <dbReference type="NCBI Taxonomy" id="55184"/>
    <lineage>
        <taxon>Eukaryota</taxon>
        <taxon>Viridiplantae</taxon>
        <taxon>Streptophyta</taxon>
        <taxon>Embryophyta</taxon>
        <taxon>Tracheophyta</taxon>
        <taxon>Spermatophyta</taxon>
        <taxon>Magnoliopsida</taxon>
        <taxon>Liliopsida</taxon>
        <taxon>Acoraceae</taxon>
        <taxon>Acorus</taxon>
    </lineage>
</organism>
<keyword evidence="14" id="KW-1185">Reference proteome</keyword>
<dbReference type="GO" id="GO:0004709">
    <property type="term" value="F:MAP kinase kinase kinase activity"/>
    <property type="evidence" value="ECO:0007669"/>
    <property type="project" value="UniProtKB-EC"/>
</dbReference>
<feature type="region of interest" description="Disordered" evidence="11">
    <location>
        <begin position="157"/>
        <end position="180"/>
    </location>
</feature>
<evidence type="ECO:0000256" key="4">
    <source>
        <dbReference type="ARBA" id="ARBA00022679"/>
    </source>
</evidence>
<dbReference type="Gene3D" id="3.30.200.20">
    <property type="entry name" value="Phosphorylase Kinase, domain 1"/>
    <property type="match status" value="1"/>
</dbReference>
<evidence type="ECO:0000256" key="5">
    <source>
        <dbReference type="ARBA" id="ARBA00022741"/>
    </source>
</evidence>
<keyword evidence="7 10" id="KW-0067">ATP-binding</keyword>
<feature type="compositionally biased region" description="Polar residues" evidence="11">
    <location>
        <begin position="28"/>
        <end position="37"/>
    </location>
</feature>
<feature type="region of interest" description="Disordered" evidence="11">
    <location>
        <begin position="199"/>
        <end position="257"/>
    </location>
</feature>
<name>A0AAV9BS69_ACOGR</name>
<dbReference type="Gene3D" id="1.10.510.10">
    <property type="entry name" value="Transferase(Phosphotransferase) domain 1"/>
    <property type="match status" value="1"/>
</dbReference>
<dbReference type="FunFam" id="1.10.510.10:FF:000359">
    <property type="entry name" value="Mitogen-activated protein kinase 1, putative, expressed"/>
    <property type="match status" value="1"/>
</dbReference>
<dbReference type="InterPro" id="IPR008271">
    <property type="entry name" value="Ser/Thr_kinase_AS"/>
</dbReference>
<accession>A0AAV9BS69</accession>
<keyword evidence="3" id="KW-0723">Serine/threonine-protein kinase</keyword>
<dbReference type="InterPro" id="IPR050538">
    <property type="entry name" value="MAP_kinase_kinase_kinase"/>
</dbReference>
<keyword evidence="5 10" id="KW-0547">Nucleotide-binding</keyword>
<dbReference type="Proteomes" id="UP001179952">
    <property type="component" value="Unassembled WGS sequence"/>
</dbReference>
<dbReference type="PANTHER" id="PTHR48016">
    <property type="entry name" value="MAP KINASE KINASE KINASE SSK2-RELATED-RELATED"/>
    <property type="match status" value="1"/>
</dbReference>
<evidence type="ECO:0000256" key="2">
    <source>
        <dbReference type="ARBA" id="ARBA00012406"/>
    </source>
</evidence>
<feature type="compositionally biased region" description="Low complexity" evidence="11">
    <location>
        <begin position="38"/>
        <end position="65"/>
    </location>
</feature>
<dbReference type="EC" id="2.7.11.25" evidence="2"/>
<evidence type="ECO:0000256" key="10">
    <source>
        <dbReference type="PROSITE-ProRule" id="PRU10141"/>
    </source>
</evidence>
<evidence type="ECO:0000313" key="13">
    <source>
        <dbReference type="EMBL" id="KAK1279365.1"/>
    </source>
</evidence>
<comment type="catalytic activity">
    <reaction evidence="9">
        <text>L-seryl-[protein] + ATP = O-phospho-L-seryl-[protein] + ADP + H(+)</text>
        <dbReference type="Rhea" id="RHEA:17989"/>
        <dbReference type="Rhea" id="RHEA-COMP:9863"/>
        <dbReference type="Rhea" id="RHEA-COMP:11604"/>
        <dbReference type="ChEBI" id="CHEBI:15378"/>
        <dbReference type="ChEBI" id="CHEBI:29999"/>
        <dbReference type="ChEBI" id="CHEBI:30616"/>
        <dbReference type="ChEBI" id="CHEBI:83421"/>
        <dbReference type="ChEBI" id="CHEBI:456216"/>
        <dbReference type="EC" id="2.7.11.25"/>
    </reaction>
</comment>
<dbReference type="PROSITE" id="PS50011">
    <property type="entry name" value="PROTEIN_KINASE_DOM"/>
    <property type="match status" value="1"/>
</dbReference>
<evidence type="ECO:0000259" key="12">
    <source>
        <dbReference type="PROSITE" id="PS50011"/>
    </source>
</evidence>
<feature type="binding site" evidence="10">
    <location>
        <position position="300"/>
    </location>
    <ligand>
        <name>ATP</name>
        <dbReference type="ChEBI" id="CHEBI:30616"/>
    </ligand>
</feature>
<evidence type="ECO:0000256" key="9">
    <source>
        <dbReference type="ARBA" id="ARBA00048329"/>
    </source>
</evidence>
<feature type="domain" description="Protein kinase" evidence="12">
    <location>
        <begin position="272"/>
        <end position="524"/>
    </location>
</feature>
<comment type="similarity">
    <text evidence="1">Belongs to the protein kinase superfamily. STE Ser/Thr protein kinase family. MAP kinase kinase kinase subfamily.</text>
</comment>
<evidence type="ECO:0000256" key="8">
    <source>
        <dbReference type="ARBA" id="ARBA00047559"/>
    </source>
</evidence>
<dbReference type="EMBL" id="JAUJYN010000001">
    <property type="protein sequence ID" value="KAK1279365.1"/>
    <property type="molecule type" value="Genomic_DNA"/>
</dbReference>
<feature type="region of interest" description="Disordered" evidence="11">
    <location>
        <begin position="1"/>
        <end position="84"/>
    </location>
</feature>
<dbReference type="GO" id="GO:0005524">
    <property type="term" value="F:ATP binding"/>
    <property type="evidence" value="ECO:0007669"/>
    <property type="project" value="UniProtKB-UniRule"/>
</dbReference>
<comment type="caution">
    <text evidence="13">The sequence shown here is derived from an EMBL/GenBank/DDBJ whole genome shotgun (WGS) entry which is preliminary data.</text>
</comment>
<dbReference type="InterPro" id="IPR011009">
    <property type="entry name" value="Kinase-like_dom_sf"/>
</dbReference>
<dbReference type="AlphaFoldDB" id="A0AAV9BS69"/>
<dbReference type="PANTHER" id="PTHR48016:SF29">
    <property type="entry name" value="MITOGEN-ACTIVATED PROTEIN KINASE KINASE KINASE 1-RELATED"/>
    <property type="match status" value="1"/>
</dbReference>
<reference evidence="13" key="1">
    <citation type="journal article" date="2023" name="Nat. Commun.">
        <title>Diploid and tetraploid genomes of Acorus and the evolution of monocots.</title>
        <authorList>
            <person name="Ma L."/>
            <person name="Liu K.W."/>
            <person name="Li Z."/>
            <person name="Hsiao Y.Y."/>
            <person name="Qi Y."/>
            <person name="Fu T."/>
            <person name="Tang G.D."/>
            <person name="Zhang D."/>
            <person name="Sun W.H."/>
            <person name="Liu D.K."/>
            <person name="Li Y."/>
            <person name="Chen G.Z."/>
            <person name="Liu X.D."/>
            <person name="Liao X.Y."/>
            <person name="Jiang Y.T."/>
            <person name="Yu X."/>
            <person name="Hao Y."/>
            <person name="Huang J."/>
            <person name="Zhao X.W."/>
            <person name="Ke S."/>
            <person name="Chen Y.Y."/>
            <person name="Wu W.L."/>
            <person name="Hsu J.L."/>
            <person name="Lin Y.F."/>
            <person name="Huang M.D."/>
            <person name="Li C.Y."/>
            <person name="Huang L."/>
            <person name="Wang Z.W."/>
            <person name="Zhao X."/>
            <person name="Zhong W.Y."/>
            <person name="Peng D.H."/>
            <person name="Ahmad S."/>
            <person name="Lan S."/>
            <person name="Zhang J.S."/>
            <person name="Tsai W.C."/>
            <person name="Van de Peer Y."/>
            <person name="Liu Z.J."/>
        </authorList>
    </citation>
    <scope>NUCLEOTIDE SEQUENCE</scope>
    <source>
        <strain evidence="13">SCP</strain>
    </source>
</reference>
<evidence type="ECO:0000256" key="1">
    <source>
        <dbReference type="ARBA" id="ARBA00006529"/>
    </source>
</evidence>
<evidence type="ECO:0000256" key="7">
    <source>
        <dbReference type="ARBA" id="ARBA00022840"/>
    </source>
</evidence>
<dbReference type="PROSITE" id="PS00108">
    <property type="entry name" value="PROTEIN_KINASE_ST"/>
    <property type="match status" value="1"/>
</dbReference>
<reference evidence="13" key="2">
    <citation type="submission" date="2023-06" db="EMBL/GenBank/DDBJ databases">
        <authorList>
            <person name="Ma L."/>
            <person name="Liu K.-W."/>
            <person name="Li Z."/>
            <person name="Hsiao Y.-Y."/>
            <person name="Qi Y."/>
            <person name="Fu T."/>
            <person name="Tang G."/>
            <person name="Zhang D."/>
            <person name="Sun W.-H."/>
            <person name="Liu D.-K."/>
            <person name="Li Y."/>
            <person name="Chen G.-Z."/>
            <person name="Liu X.-D."/>
            <person name="Liao X.-Y."/>
            <person name="Jiang Y.-T."/>
            <person name="Yu X."/>
            <person name="Hao Y."/>
            <person name="Huang J."/>
            <person name="Zhao X.-W."/>
            <person name="Ke S."/>
            <person name="Chen Y.-Y."/>
            <person name="Wu W.-L."/>
            <person name="Hsu J.-L."/>
            <person name="Lin Y.-F."/>
            <person name="Huang M.-D."/>
            <person name="Li C.-Y."/>
            <person name="Huang L."/>
            <person name="Wang Z.-W."/>
            <person name="Zhao X."/>
            <person name="Zhong W.-Y."/>
            <person name="Peng D.-H."/>
            <person name="Ahmad S."/>
            <person name="Lan S."/>
            <person name="Zhang J.-S."/>
            <person name="Tsai W.-C."/>
            <person name="Van De Peer Y."/>
            <person name="Liu Z.-J."/>
        </authorList>
    </citation>
    <scope>NUCLEOTIDE SEQUENCE</scope>
    <source>
        <strain evidence="13">SCP</strain>
        <tissue evidence="13">Leaves</tissue>
    </source>
</reference>
<sequence length="528" mass="57386">MYPKKKNTKSPKPKLERRNAVKNIEYDPTQSSSFYSTDSPEGGSSSSSPSDLRLGSLRSRSLDLPQSLSAFTEQKSFRVEGTSEGEIDRLCRNLGLSGPEDFAIPVAAWEARKARSNSDLLPRSRSILPAKPAAGLPPPPSARVGDLAEAFRDSVMLSPSGGGGGGIKGTRPPVLAPPPSMSLPVVLDKTSSTWDIFKALAPDGDEGGRERQLESESSSEEEEVENFGVGGVSGRTGETSVSNDDEDTSSTNTEGVFNISPVGRLKRDIRNWLKGTLLGSGSFGTVYEGINSDGFFFAVKEVSLLDQGSNAKQSIDQLEQEIALLSQFEHENIVQYLGTEKEEAKLYIFLELVSQGSLAKNYQNYHLRDSQVSAYTRQILNGLKYLHDRKVVHRDIKCANILVDANGSVKLADFGLAKQETTVNGLKSCKGSVYWMAPEVVQSKPYGAAADIWSLGCAVLEMLTRQLPYPNTEWPSALYKIGSGEPPPVPITLSRDARDFILQCIQVNPDARPSARALLNHPFVRKAA</sequence>
<keyword evidence="4" id="KW-0808">Transferase</keyword>
<keyword evidence="6 13" id="KW-0418">Kinase</keyword>
<dbReference type="SUPFAM" id="SSF56112">
    <property type="entry name" value="Protein kinase-like (PK-like)"/>
    <property type="match status" value="1"/>
</dbReference>
<dbReference type="PROSITE" id="PS00107">
    <property type="entry name" value="PROTEIN_KINASE_ATP"/>
    <property type="match status" value="1"/>
</dbReference>
<dbReference type="SMART" id="SM00220">
    <property type="entry name" value="S_TKc"/>
    <property type="match status" value="1"/>
</dbReference>
<dbReference type="Pfam" id="PF00069">
    <property type="entry name" value="Pkinase"/>
    <property type="match status" value="1"/>
</dbReference>
<proteinExistence type="inferred from homology"/>
<protein>
    <recommendedName>
        <fullName evidence="2">mitogen-activated protein kinase kinase kinase</fullName>
        <ecNumber evidence="2">2.7.11.25</ecNumber>
    </recommendedName>
</protein>
<dbReference type="InterPro" id="IPR017441">
    <property type="entry name" value="Protein_kinase_ATP_BS"/>
</dbReference>
<gene>
    <name evidence="13" type="ORF">QJS04_geneDACA020712</name>
</gene>
<feature type="compositionally biased region" description="Basic residues" evidence="11">
    <location>
        <begin position="1"/>
        <end position="12"/>
    </location>
</feature>
<dbReference type="GO" id="GO:1902065">
    <property type="term" value="P:response to L-glutamate"/>
    <property type="evidence" value="ECO:0007669"/>
    <property type="project" value="UniProtKB-ARBA"/>
</dbReference>
<dbReference type="GO" id="GO:0005737">
    <property type="term" value="C:cytoplasm"/>
    <property type="evidence" value="ECO:0007669"/>
    <property type="project" value="TreeGrafter"/>
</dbReference>